<dbReference type="RefSeq" id="WP_127017981.1">
    <property type="nucleotide sequence ID" value="NZ_CP016379.1"/>
</dbReference>
<sequence length="157" mass="17407">MHIFQFFNQYLSKELAVLLTAAFPFVELRGAIPLAMALGLPAYKAFILSVIGNILPIIPLLLLLDPITEFLSRRFRIFARFFDWLHARTIRKSDKVEKYGALGLIIFTAVPLPTTGAWTACVAAILFHISFYRAFFAISGGVLIAGILVTLISSGVF</sequence>
<dbReference type="PANTHER" id="PTHR36007">
    <property type="entry name" value="TRANSPORT PROTEIN-RELATED"/>
    <property type="match status" value="1"/>
</dbReference>
<dbReference type="EMBL" id="CP016379">
    <property type="protein sequence ID" value="AZR74618.1"/>
    <property type="molecule type" value="Genomic_DNA"/>
</dbReference>
<dbReference type="KEGG" id="aft:BBF96_15290"/>
<accession>A0A3S9T255</accession>
<evidence type="ECO:0000256" key="1">
    <source>
        <dbReference type="SAM" id="Phobius"/>
    </source>
</evidence>
<dbReference type="Pfam" id="PF06695">
    <property type="entry name" value="Sm_multidrug_ex"/>
    <property type="match status" value="1"/>
</dbReference>
<feature type="transmembrane region" description="Helical" evidence="1">
    <location>
        <begin position="135"/>
        <end position="156"/>
    </location>
</feature>
<feature type="transmembrane region" description="Helical" evidence="1">
    <location>
        <begin position="101"/>
        <end position="129"/>
    </location>
</feature>
<keyword evidence="3" id="KW-1185">Reference proteome</keyword>
<evidence type="ECO:0000313" key="2">
    <source>
        <dbReference type="EMBL" id="AZR74618.1"/>
    </source>
</evidence>
<protein>
    <submittedName>
        <fullName evidence="2">Ligand-binding protein SH3</fullName>
    </submittedName>
</protein>
<dbReference type="OrthoDB" id="360192at2"/>
<dbReference type="AlphaFoldDB" id="A0A3S9T255"/>
<evidence type="ECO:0000313" key="3">
    <source>
        <dbReference type="Proteomes" id="UP000267250"/>
    </source>
</evidence>
<keyword evidence="1" id="KW-1133">Transmembrane helix</keyword>
<reference evidence="2 3" key="1">
    <citation type="submission" date="2016-07" db="EMBL/GenBank/DDBJ databases">
        <title>Genome and transcriptome analysis of iron-reducing fermentative bacteria Anoxybacter fermentans.</title>
        <authorList>
            <person name="Zeng X."/>
            <person name="Shao Z."/>
        </authorList>
    </citation>
    <scope>NUCLEOTIDE SEQUENCE [LARGE SCALE GENOMIC DNA]</scope>
    <source>
        <strain evidence="2 3">DY22613</strain>
    </source>
</reference>
<proteinExistence type="predicted"/>
<name>A0A3S9T255_9FIRM</name>
<dbReference type="Proteomes" id="UP000267250">
    <property type="component" value="Chromosome"/>
</dbReference>
<organism evidence="2 3">
    <name type="scientific">Anoxybacter fermentans</name>
    <dbReference type="NCBI Taxonomy" id="1323375"/>
    <lineage>
        <taxon>Bacteria</taxon>
        <taxon>Bacillati</taxon>
        <taxon>Bacillota</taxon>
        <taxon>Clostridia</taxon>
        <taxon>Halanaerobiales</taxon>
        <taxon>Anoxybacter</taxon>
    </lineage>
</organism>
<keyword evidence="1" id="KW-0472">Membrane</keyword>
<dbReference type="PANTHER" id="PTHR36007:SF2">
    <property type="entry name" value="TRANSPORT PROTEIN-RELATED"/>
    <property type="match status" value="1"/>
</dbReference>
<dbReference type="InterPro" id="IPR009577">
    <property type="entry name" value="Sm_multidrug_ex"/>
</dbReference>
<keyword evidence="1" id="KW-0812">Transmembrane</keyword>
<feature type="transmembrane region" description="Helical" evidence="1">
    <location>
        <begin position="46"/>
        <end position="64"/>
    </location>
</feature>
<gene>
    <name evidence="2" type="ORF">BBF96_15290</name>
</gene>